<dbReference type="Pfam" id="PF14322">
    <property type="entry name" value="SusD-like_3"/>
    <property type="match status" value="1"/>
</dbReference>
<dbReference type="OrthoDB" id="1109873at2"/>
<accession>A0A2P8CF67</accession>
<dbReference type="InterPro" id="IPR011990">
    <property type="entry name" value="TPR-like_helical_dom_sf"/>
</dbReference>
<reference evidence="9 10" key="1">
    <citation type="submission" date="2018-03" db="EMBL/GenBank/DDBJ databases">
        <title>Genomic Encyclopedia of Archaeal and Bacterial Type Strains, Phase II (KMG-II): from individual species to whole genera.</title>
        <authorList>
            <person name="Goeker M."/>
        </authorList>
    </citation>
    <scope>NUCLEOTIDE SEQUENCE [LARGE SCALE GENOMIC DNA]</scope>
    <source>
        <strain evidence="9 10">DSM 27267</strain>
    </source>
</reference>
<name>A0A2P8CF67_9BACT</name>
<dbReference type="EMBL" id="BLAU01000001">
    <property type="protein sequence ID" value="GET23159.1"/>
    <property type="molecule type" value="Genomic_DNA"/>
</dbReference>
<protein>
    <submittedName>
        <fullName evidence="8">Carbohydrate-binding protein</fullName>
    </submittedName>
    <submittedName>
        <fullName evidence="9">Putative outer membrane starch-binding protein</fullName>
    </submittedName>
</protein>
<dbReference type="PROSITE" id="PS51257">
    <property type="entry name" value="PROKAR_LIPOPROTEIN"/>
    <property type="match status" value="1"/>
</dbReference>
<dbReference type="Proteomes" id="UP000396862">
    <property type="component" value="Unassembled WGS sequence"/>
</dbReference>
<comment type="subcellular location">
    <subcellularLocation>
        <location evidence="1">Cell outer membrane</location>
    </subcellularLocation>
</comment>
<keyword evidence="5" id="KW-0998">Cell outer membrane</keyword>
<comment type="caution">
    <text evidence="9">The sequence shown here is derived from an EMBL/GenBank/DDBJ whole genome shotgun (WGS) entry which is preliminary data.</text>
</comment>
<evidence type="ECO:0000313" key="8">
    <source>
        <dbReference type="EMBL" id="GET23159.1"/>
    </source>
</evidence>
<dbReference type="Pfam" id="PF07980">
    <property type="entry name" value="SusD_RagB"/>
    <property type="match status" value="1"/>
</dbReference>
<evidence type="ECO:0000256" key="1">
    <source>
        <dbReference type="ARBA" id="ARBA00004442"/>
    </source>
</evidence>
<evidence type="ECO:0000256" key="3">
    <source>
        <dbReference type="ARBA" id="ARBA00022729"/>
    </source>
</evidence>
<sequence length="603" mass="66986">MKKLISHLIYFLAILLLGTSCNKDVLDLSPTDSVTDAAVFNSSDAGLMTAFVNNIYEGIPDGYNWSMLASVTDEAHMNAGSWAGMTSIMLSQLSPSNLSAFGAGGYYGQYNWASAYQKVRAANLFLSKVGDSPVDADTKNELKGEVYFLRAYLYHNLVSMYGGVPIITTAYTLTDSFSVARNTYAECIQFISDQCDSAAHYLPLTQSEMGRATKGAALALKSRALLYAASDLYNTPSVWGSYGHPELVGYTNVSASDRQARWQKAKDAAKAVMDLGVYSLYKPDPANAQEAADNYYNLFLSMRTSEDIFSRYYTQNFKGSWTTYNPGVFHNPCGYHGWGTDAPTQQFVDSYEMSDGSAFSWNNATEAAAPYQNRDPRFYATVLYDGAHWRARPSDVAGDPNGDIQTGHYYYDANTIKDGLDTRGTNGGVDTWNGSWTGYYLKKGVDSSIDPVAAKQTSPWRFMRYSEVLLNYAEACIGLGQESEARTYINMIRKRAGMPAITTSGPDLVKSLRYERKIELAFEELRYYDIRRWMIGPSAYADVEGINILYGSPTSYSSTYGVGTPAYKVEVVDQRAWDPKDYFLPISRDEMNKNSKLVQNPGY</sequence>
<dbReference type="InterPro" id="IPR033985">
    <property type="entry name" value="SusD-like_N"/>
</dbReference>
<dbReference type="Gene3D" id="1.25.40.390">
    <property type="match status" value="1"/>
</dbReference>
<proteinExistence type="inferred from homology"/>
<comment type="similarity">
    <text evidence="2">Belongs to the SusD family.</text>
</comment>
<dbReference type="GO" id="GO:0009279">
    <property type="term" value="C:cell outer membrane"/>
    <property type="evidence" value="ECO:0007669"/>
    <property type="project" value="UniProtKB-SubCell"/>
</dbReference>
<gene>
    <name evidence="9" type="ORF">CLV93_10326</name>
    <name evidence="8" type="ORF">JCM18694_34050</name>
</gene>
<dbReference type="InterPro" id="IPR012944">
    <property type="entry name" value="SusD_RagB_dom"/>
</dbReference>
<evidence type="ECO:0000256" key="5">
    <source>
        <dbReference type="ARBA" id="ARBA00023237"/>
    </source>
</evidence>
<organism evidence="9 10">
    <name type="scientific">Prolixibacter denitrificans</name>
    <dbReference type="NCBI Taxonomy" id="1541063"/>
    <lineage>
        <taxon>Bacteria</taxon>
        <taxon>Pseudomonadati</taxon>
        <taxon>Bacteroidota</taxon>
        <taxon>Bacteroidia</taxon>
        <taxon>Marinilabiliales</taxon>
        <taxon>Prolixibacteraceae</taxon>
        <taxon>Prolixibacter</taxon>
    </lineage>
</organism>
<evidence type="ECO:0000313" key="9">
    <source>
        <dbReference type="EMBL" id="PSK83611.1"/>
    </source>
</evidence>
<keyword evidence="4" id="KW-0472">Membrane</keyword>
<dbReference type="EMBL" id="PYGC01000003">
    <property type="protein sequence ID" value="PSK83611.1"/>
    <property type="molecule type" value="Genomic_DNA"/>
</dbReference>
<feature type="domain" description="SusD-like N-terminal" evidence="7">
    <location>
        <begin position="105"/>
        <end position="225"/>
    </location>
</feature>
<evidence type="ECO:0000256" key="2">
    <source>
        <dbReference type="ARBA" id="ARBA00006275"/>
    </source>
</evidence>
<evidence type="ECO:0000313" key="11">
    <source>
        <dbReference type="Proteomes" id="UP000396862"/>
    </source>
</evidence>
<keyword evidence="3" id="KW-0732">Signal</keyword>
<evidence type="ECO:0000259" key="7">
    <source>
        <dbReference type="Pfam" id="PF14322"/>
    </source>
</evidence>
<keyword evidence="11" id="KW-1185">Reference proteome</keyword>
<dbReference type="RefSeq" id="WP_106541461.1">
    <property type="nucleotide sequence ID" value="NZ_BLAU01000001.1"/>
</dbReference>
<dbReference type="AlphaFoldDB" id="A0A2P8CF67"/>
<dbReference type="CDD" id="cd08977">
    <property type="entry name" value="SusD"/>
    <property type="match status" value="1"/>
</dbReference>
<evidence type="ECO:0000256" key="4">
    <source>
        <dbReference type="ARBA" id="ARBA00023136"/>
    </source>
</evidence>
<dbReference type="Proteomes" id="UP000240621">
    <property type="component" value="Unassembled WGS sequence"/>
</dbReference>
<evidence type="ECO:0000259" key="6">
    <source>
        <dbReference type="Pfam" id="PF07980"/>
    </source>
</evidence>
<feature type="domain" description="RagB/SusD" evidence="6">
    <location>
        <begin position="309"/>
        <end position="603"/>
    </location>
</feature>
<reference evidence="8 11" key="2">
    <citation type="submission" date="2019-10" db="EMBL/GenBank/DDBJ databases">
        <title>Prolixibacter strains distinguished by the presence of nitrate reductase genes were adept at nitrate-dependent anaerobic corrosion of metallic iron and carbon steel.</title>
        <authorList>
            <person name="Iino T."/>
            <person name="Shono N."/>
            <person name="Ito K."/>
            <person name="Nakamura R."/>
            <person name="Sueoka K."/>
            <person name="Harayama S."/>
            <person name="Ohkuma M."/>
        </authorList>
    </citation>
    <scope>NUCLEOTIDE SEQUENCE [LARGE SCALE GENOMIC DNA]</scope>
    <source>
        <strain evidence="8 11">MIC1-1</strain>
    </source>
</reference>
<evidence type="ECO:0000313" key="10">
    <source>
        <dbReference type="Proteomes" id="UP000240621"/>
    </source>
</evidence>
<dbReference type="SUPFAM" id="SSF48452">
    <property type="entry name" value="TPR-like"/>
    <property type="match status" value="1"/>
</dbReference>